<protein>
    <submittedName>
        <fullName evidence="2">Uncharacterized protein</fullName>
    </submittedName>
</protein>
<feature type="transmembrane region" description="Helical" evidence="1">
    <location>
        <begin position="37"/>
        <end position="55"/>
    </location>
</feature>
<dbReference type="Proteomes" id="UP000197781">
    <property type="component" value="Chromosome"/>
</dbReference>
<dbReference type="Pfam" id="PF24124">
    <property type="entry name" value="YphA"/>
    <property type="match status" value="1"/>
</dbReference>
<accession>A0A220MEJ1</accession>
<organism evidence="2 3">
    <name type="scientific">Brevibacillus formosus</name>
    <dbReference type="NCBI Taxonomy" id="54913"/>
    <lineage>
        <taxon>Bacteria</taxon>
        <taxon>Bacillati</taxon>
        <taxon>Bacillota</taxon>
        <taxon>Bacilli</taxon>
        <taxon>Bacillales</taxon>
        <taxon>Paenibacillaceae</taxon>
        <taxon>Brevibacillus</taxon>
    </lineage>
</organism>
<feature type="transmembrane region" description="Helical" evidence="1">
    <location>
        <begin position="140"/>
        <end position="159"/>
    </location>
</feature>
<gene>
    <name evidence="2" type="ORF">BP422_07430</name>
</gene>
<feature type="transmembrane region" description="Helical" evidence="1">
    <location>
        <begin position="87"/>
        <end position="106"/>
    </location>
</feature>
<sequence>MNEGTVAILIQWFLLCLAWMGSFDLQLRNMKMGHRQVLAVISAFLICTFVSWEIYFAPIQVSLSGTILPLIASIVLYTKLMPKIRRLHLLSALATALLLFWLRWLFFTDPILLFWDERIIVPAVGVSTIFLMSRTNLGQLFQLMLSIPLADAIHSLYFWKLSGSCHWGSEYAQDLLWSSLSLWALVSIVWSAIRRILGRTETESSHSDTGR</sequence>
<dbReference type="EMBL" id="CP018145">
    <property type="protein sequence ID" value="ASJ53403.1"/>
    <property type="molecule type" value="Genomic_DNA"/>
</dbReference>
<keyword evidence="1" id="KW-1133">Transmembrane helix</keyword>
<feature type="transmembrane region" description="Helical" evidence="1">
    <location>
        <begin position="61"/>
        <end position="80"/>
    </location>
</feature>
<feature type="transmembrane region" description="Helical" evidence="1">
    <location>
        <begin position="112"/>
        <end position="133"/>
    </location>
</feature>
<proteinExistence type="predicted"/>
<keyword evidence="1" id="KW-0472">Membrane</keyword>
<dbReference type="RefSeq" id="WP_088907212.1">
    <property type="nucleotide sequence ID" value="NZ_CP018145.1"/>
</dbReference>
<name>A0A220MEJ1_9BACL</name>
<keyword evidence="1" id="KW-0812">Transmembrane</keyword>
<feature type="transmembrane region" description="Helical" evidence="1">
    <location>
        <begin position="175"/>
        <end position="193"/>
    </location>
</feature>
<dbReference type="KEGG" id="bfm:BP422_07430"/>
<dbReference type="InterPro" id="IPR014617">
    <property type="entry name" value="YphA_Bacsu"/>
</dbReference>
<reference evidence="2 3" key="1">
    <citation type="submission" date="2016-11" db="EMBL/GenBank/DDBJ databases">
        <authorList>
            <person name="Jaros S."/>
            <person name="Januszkiewicz K."/>
            <person name="Wedrychowicz H."/>
        </authorList>
    </citation>
    <scope>NUCLEOTIDE SEQUENCE [LARGE SCALE GENOMIC DNA]</scope>
    <source>
        <strain evidence="2 3">NF2</strain>
    </source>
</reference>
<evidence type="ECO:0000313" key="2">
    <source>
        <dbReference type="EMBL" id="ASJ53403.1"/>
    </source>
</evidence>
<evidence type="ECO:0000313" key="3">
    <source>
        <dbReference type="Proteomes" id="UP000197781"/>
    </source>
</evidence>
<evidence type="ECO:0000256" key="1">
    <source>
        <dbReference type="SAM" id="Phobius"/>
    </source>
</evidence>
<dbReference type="AlphaFoldDB" id="A0A220MEJ1"/>
<feature type="transmembrane region" description="Helical" evidence="1">
    <location>
        <begin position="6"/>
        <end position="25"/>
    </location>
</feature>